<reference evidence="1" key="2">
    <citation type="submission" date="2021-04" db="EMBL/GenBank/DDBJ databases">
        <authorList>
            <person name="Gilroy R."/>
        </authorList>
    </citation>
    <scope>NUCLEOTIDE SEQUENCE</scope>
    <source>
        <strain evidence="1">ChiGjej6B6-1540</strain>
    </source>
</reference>
<evidence type="ECO:0000313" key="1">
    <source>
        <dbReference type="EMBL" id="HIW94780.1"/>
    </source>
</evidence>
<comment type="caution">
    <text evidence="1">The sequence shown here is derived from an EMBL/GenBank/DDBJ whole genome shotgun (WGS) entry which is preliminary data.</text>
</comment>
<gene>
    <name evidence="1" type="ORF">H9868_09635</name>
</gene>
<organism evidence="1 2">
    <name type="scientific">Candidatus Flavonifractor merdipullorum</name>
    <dbReference type="NCBI Taxonomy" id="2838590"/>
    <lineage>
        <taxon>Bacteria</taxon>
        <taxon>Bacillati</taxon>
        <taxon>Bacillota</taxon>
        <taxon>Clostridia</taxon>
        <taxon>Eubacteriales</taxon>
        <taxon>Oscillospiraceae</taxon>
        <taxon>Flavonifractor</taxon>
    </lineage>
</organism>
<sequence length="149" mass="16703">MSTNGSHPHRKRLVLIFLLLLALVWLCPRKLSWLAPGPTGDVTGYVKRTLFADGGAYSPSEQNLDRLQAVLEDTWVLWWGVSSSIPMEEEDELLWLEIYTGENTPAATFLLAPDGTLYHGNLRYRPLNADLWEALEPLELQSGHVDASS</sequence>
<name>A0A9D1RW97_9FIRM</name>
<dbReference type="Proteomes" id="UP000824192">
    <property type="component" value="Unassembled WGS sequence"/>
</dbReference>
<protein>
    <submittedName>
        <fullName evidence="1">Uncharacterized protein</fullName>
    </submittedName>
</protein>
<evidence type="ECO:0000313" key="2">
    <source>
        <dbReference type="Proteomes" id="UP000824192"/>
    </source>
</evidence>
<dbReference type="EMBL" id="DXGA01000210">
    <property type="protein sequence ID" value="HIW94780.1"/>
    <property type="molecule type" value="Genomic_DNA"/>
</dbReference>
<reference evidence="1" key="1">
    <citation type="journal article" date="2021" name="PeerJ">
        <title>Extensive microbial diversity within the chicken gut microbiome revealed by metagenomics and culture.</title>
        <authorList>
            <person name="Gilroy R."/>
            <person name="Ravi A."/>
            <person name="Getino M."/>
            <person name="Pursley I."/>
            <person name="Horton D.L."/>
            <person name="Alikhan N.F."/>
            <person name="Baker D."/>
            <person name="Gharbi K."/>
            <person name="Hall N."/>
            <person name="Watson M."/>
            <person name="Adriaenssens E.M."/>
            <person name="Foster-Nyarko E."/>
            <person name="Jarju S."/>
            <person name="Secka A."/>
            <person name="Antonio M."/>
            <person name="Oren A."/>
            <person name="Chaudhuri R.R."/>
            <person name="La Ragione R."/>
            <person name="Hildebrand F."/>
            <person name="Pallen M.J."/>
        </authorList>
    </citation>
    <scope>NUCLEOTIDE SEQUENCE</scope>
    <source>
        <strain evidence="1">ChiGjej6B6-1540</strain>
    </source>
</reference>
<accession>A0A9D1RW97</accession>
<proteinExistence type="predicted"/>
<dbReference type="AlphaFoldDB" id="A0A9D1RW97"/>